<dbReference type="Gene3D" id="1.10.238.10">
    <property type="entry name" value="EF-hand"/>
    <property type="match status" value="1"/>
</dbReference>
<dbReference type="PANTHER" id="PTHR11639:SF77">
    <property type="entry name" value="PROTEIN S100-A12"/>
    <property type="match status" value="1"/>
</dbReference>
<dbReference type="InParanoid" id="A0A5F8HC54"/>
<dbReference type="InterPro" id="IPR013787">
    <property type="entry name" value="S100_Ca-bd_sub"/>
</dbReference>
<dbReference type="PROSITE" id="PS50222">
    <property type="entry name" value="EF_HAND_2"/>
    <property type="match status" value="1"/>
</dbReference>
<feature type="domain" description="EF-hand" evidence="6">
    <location>
        <begin position="53"/>
        <end position="88"/>
    </location>
</feature>
<dbReference type="CDD" id="cd00213">
    <property type="entry name" value="S-100"/>
    <property type="match status" value="1"/>
</dbReference>
<dbReference type="PROSITE" id="PS00018">
    <property type="entry name" value="EF_HAND_1"/>
    <property type="match status" value="1"/>
</dbReference>
<dbReference type="Bgee" id="ENSMODG00000048069">
    <property type="expression patterns" value="Expressed in blood and 18 other cell types or tissues"/>
</dbReference>
<dbReference type="GO" id="GO:0046914">
    <property type="term" value="F:transition metal ion binding"/>
    <property type="evidence" value="ECO:0007669"/>
    <property type="project" value="InterPro"/>
</dbReference>
<evidence type="ECO:0000256" key="5">
    <source>
        <dbReference type="RuleBase" id="RU361184"/>
    </source>
</evidence>
<dbReference type="InterPro" id="IPR001751">
    <property type="entry name" value="S100/CaBP7/8-like_CS"/>
</dbReference>
<evidence type="ECO:0000256" key="4">
    <source>
        <dbReference type="ARBA" id="ARBA00022837"/>
    </source>
</evidence>
<evidence type="ECO:0000256" key="1">
    <source>
        <dbReference type="ARBA" id="ARBA00007323"/>
    </source>
</evidence>
<dbReference type="InterPro" id="IPR011992">
    <property type="entry name" value="EF-hand-dom_pair"/>
</dbReference>
<accession>A0A5F8HC54</accession>
<organism evidence="7 8">
    <name type="scientific">Monodelphis domestica</name>
    <name type="common">Gray short-tailed opossum</name>
    <dbReference type="NCBI Taxonomy" id="13616"/>
    <lineage>
        <taxon>Eukaryota</taxon>
        <taxon>Metazoa</taxon>
        <taxon>Chordata</taxon>
        <taxon>Craniata</taxon>
        <taxon>Vertebrata</taxon>
        <taxon>Euteleostomi</taxon>
        <taxon>Mammalia</taxon>
        <taxon>Metatheria</taxon>
        <taxon>Didelphimorphia</taxon>
        <taxon>Didelphidae</taxon>
        <taxon>Monodelphis</taxon>
    </lineage>
</organism>
<reference evidence="7" key="3">
    <citation type="submission" date="2025-09" db="UniProtKB">
        <authorList>
            <consortium name="Ensembl"/>
        </authorList>
    </citation>
    <scope>IDENTIFICATION</scope>
</reference>
<dbReference type="Proteomes" id="UP000002280">
    <property type="component" value="Chromosome 2"/>
</dbReference>
<dbReference type="GO" id="GO:0005509">
    <property type="term" value="F:calcium ion binding"/>
    <property type="evidence" value="ECO:0000318"/>
    <property type="project" value="GO_Central"/>
</dbReference>
<dbReference type="InterPro" id="IPR034325">
    <property type="entry name" value="S-100_dom"/>
</dbReference>
<evidence type="ECO:0000259" key="6">
    <source>
        <dbReference type="PROSITE" id="PS50222"/>
    </source>
</evidence>
<dbReference type="GeneTree" id="ENSGT00940000162189"/>
<keyword evidence="3" id="KW-0677">Repeat</keyword>
<evidence type="ECO:0000256" key="3">
    <source>
        <dbReference type="ARBA" id="ARBA00022737"/>
    </source>
</evidence>
<dbReference type="PROSITE" id="PS00303">
    <property type="entry name" value="S100_CABP"/>
    <property type="match status" value="1"/>
</dbReference>
<dbReference type="InterPro" id="IPR002048">
    <property type="entry name" value="EF_hand_dom"/>
</dbReference>
<name>A0A5F8HC54_MONDO</name>
<dbReference type="STRING" id="13616.ENSMODP00000057190"/>
<sequence>RFVKMTDLENAMEKLINIYHQYSVRVGDFDKLSLSEFSKLVKEQFPTWVKKPTDPASMKLFLDNLDENKDKVLDFGEYMKMLVPLAVASHKHIHEGDHDH</sequence>
<keyword evidence="2 5" id="KW-0479">Metal-binding</keyword>
<comment type="similarity">
    <text evidence="1 5">Belongs to the S-100 family.</text>
</comment>
<dbReference type="GO" id="GO:0005737">
    <property type="term" value="C:cytoplasm"/>
    <property type="evidence" value="ECO:0000318"/>
    <property type="project" value="GO_Central"/>
</dbReference>
<dbReference type="GO" id="GO:0048306">
    <property type="term" value="F:calcium-dependent protein binding"/>
    <property type="evidence" value="ECO:0000318"/>
    <property type="project" value="GO_Central"/>
</dbReference>
<evidence type="ECO:0000256" key="2">
    <source>
        <dbReference type="ARBA" id="ARBA00022723"/>
    </source>
</evidence>
<proteinExistence type="inferred from homology"/>
<keyword evidence="4 5" id="KW-0106">Calcium</keyword>
<dbReference type="Pfam" id="PF01023">
    <property type="entry name" value="S_100"/>
    <property type="match status" value="1"/>
</dbReference>
<reference evidence="7" key="2">
    <citation type="submission" date="2025-08" db="UniProtKB">
        <authorList>
            <consortium name="Ensembl"/>
        </authorList>
    </citation>
    <scope>IDENTIFICATION</scope>
</reference>
<dbReference type="AlphaFoldDB" id="A0A5F8HC54"/>
<dbReference type="PANTHER" id="PTHR11639">
    <property type="entry name" value="S100 CALCIUM-BINDING PROTEIN"/>
    <property type="match status" value="1"/>
</dbReference>
<dbReference type="GO" id="GO:0043542">
    <property type="term" value="P:endothelial cell migration"/>
    <property type="evidence" value="ECO:0000318"/>
    <property type="project" value="GO_Central"/>
</dbReference>
<reference evidence="7 8" key="1">
    <citation type="journal article" date="2007" name="Nature">
        <title>Genome of the marsupial Monodelphis domestica reveals innovation in non-coding sequences.</title>
        <authorList>
            <person name="Mikkelsen T.S."/>
            <person name="Wakefield M.J."/>
            <person name="Aken B."/>
            <person name="Amemiya C.T."/>
            <person name="Chang J.L."/>
            <person name="Duke S."/>
            <person name="Garber M."/>
            <person name="Gentles A.J."/>
            <person name="Goodstadt L."/>
            <person name="Heger A."/>
            <person name="Jurka J."/>
            <person name="Kamal M."/>
            <person name="Mauceli E."/>
            <person name="Searle S.M."/>
            <person name="Sharpe T."/>
            <person name="Baker M.L."/>
            <person name="Batzer M.A."/>
            <person name="Benos P.V."/>
            <person name="Belov K."/>
            <person name="Clamp M."/>
            <person name="Cook A."/>
            <person name="Cuff J."/>
            <person name="Das R."/>
            <person name="Davidow L."/>
            <person name="Deakin J.E."/>
            <person name="Fazzari M.J."/>
            <person name="Glass J.L."/>
            <person name="Grabherr M."/>
            <person name="Greally J.M."/>
            <person name="Gu W."/>
            <person name="Hore T.A."/>
            <person name="Huttley G.A."/>
            <person name="Kleber M."/>
            <person name="Jirtle R.L."/>
            <person name="Koina E."/>
            <person name="Lee J.T."/>
            <person name="Mahony S."/>
            <person name="Marra M.A."/>
            <person name="Miller R.D."/>
            <person name="Nicholls R.D."/>
            <person name="Oda M."/>
            <person name="Papenfuss A.T."/>
            <person name="Parra Z.E."/>
            <person name="Pollock D.D."/>
            <person name="Ray D.A."/>
            <person name="Schein J.E."/>
            <person name="Speed T.P."/>
            <person name="Thompson K."/>
            <person name="VandeBerg J.L."/>
            <person name="Wade C.M."/>
            <person name="Walker J.A."/>
            <person name="Waters P.D."/>
            <person name="Webber C."/>
            <person name="Weidman J.R."/>
            <person name="Xie X."/>
            <person name="Zody M.C."/>
            <person name="Baldwin J."/>
            <person name="Abdouelleil A."/>
            <person name="Abdulkadir J."/>
            <person name="Abebe A."/>
            <person name="Abera B."/>
            <person name="Abreu J."/>
            <person name="Acer S.C."/>
            <person name="Aftuck L."/>
            <person name="Alexander A."/>
            <person name="An P."/>
            <person name="Anderson E."/>
            <person name="Anderson S."/>
            <person name="Arachi H."/>
            <person name="Azer M."/>
            <person name="Bachantsang P."/>
            <person name="Barry A."/>
            <person name="Bayul T."/>
            <person name="Berlin A."/>
            <person name="Bessette D."/>
            <person name="Bloom T."/>
            <person name="Bloom T."/>
            <person name="Boguslavskiy L."/>
            <person name="Bonnet C."/>
            <person name="Boukhgalter B."/>
            <person name="Bourzgui I."/>
            <person name="Brown A."/>
            <person name="Cahill P."/>
            <person name="Channer S."/>
            <person name="Cheshatsang Y."/>
            <person name="Chuda L."/>
            <person name="Citroen M."/>
            <person name="Collymore A."/>
            <person name="Cooke P."/>
            <person name="Costello M."/>
            <person name="D'Aco K."/>
            <person name="Daza R."/>
            <person name="De Haan G."/>
            <person name="DeGray S."/>
            <person name="DeMaso C."/>
            <person name="Dhargay N."/>
            <person name="Dooley K."/>
            <person name="Dooley E."/>
            <person name="Doricent M."/>
            <person name="Dorje P."/>
            <person name="Dorjee K."/>
            <person name="Dupes A."/>
            <person name="Elong R."/>
            <person name="Falk J."/>
            <person name="Farina A."/>
            <person name="Faro S."/>
            <person name="Ferguson D."/>
            <person name="Fisher S."/>
            <person name="Foley C.D."/>
            <person name="Franke A."/>
            <person name="Friedrich D."/>
            <person name="Gadbois L."/>
            <person name="Gearin G."/>
            <person name="Gearin C.R."/>
            <person name="Giannoukos G."/>
            <person name="Goode T."/>
            <person name="Graham J."/>
            <person name="Grandbois E."/>
            <person name="Grewal S."/>
            <person name="Gyaltsen K."/>
            <person name="Hafez N."/>
            <person name="Hagos B."/>
            <person name="Hall J."/>
            <person name="Henson C."/>
            <person name="Hollinger A."/>
            <person name="Honan T."/>
            <person name="Huard M.D."/>
            <person name="Hughes L."/>
            <person name="Hurhula B."/>
            <person name="Husby M.E."/>
            <person name="Kamat A."/>
            <person name="Kanga B."/>
            <person name="Kashin S."/>
            <person name="Khazanovich D."/>
            <person name="Kisner P."/>
            <person name="Lance K."/>
            <person name="Lara M."/>
            <person name="Lee W."/>
            <person name="Lennon N."/>
            <person name="Letendre F."/>
            <person name="LeVine R."/>
            <person name="Lipovsky A."/>
            <person name="Liu X."/>
            <person name="Liu J."/>
            <person name="Liu S."/>
            <person name="Lokyitsang T."/>
            <person name="Lokyitsang Y."/>
            <person name="Lubonja R."/>
            <person name="Lui A."/>
            <person name="MacDonald P."/>
            <person name="Magnisalis V."/>
            <person name="Maru K."/>
            <person name="Matthews C."/>
            <person name="McCusker W."/>
            <person name="McDonough S."/>
            <person name="Mehta T."/>
            <person name="Meldrim J."/>
            <person name="Meneus L."/>
            <person name="Mihai O."/>
            <person name="Mihalev A."/>
            <person name="Mihova T."/>
            <person name="Mittelman R."/>
            <person name="Mlenga V."/>
            <person name="Montmayeur A."/>
            <person name="Mulrain L."/>
            <person name="Navidi A."/>
            <person name="Naylor J."/>
            <person name="Negash T."/>
            <person name="Nguyen T."/>
            <person name="Nguyen N."/>
            <person name="Nicol R."/>
            <person name="Norbu C."/>
            <person name="Norbu N."/>
            <person name="Novod N."/>
            <person name="O'Neill B."/>
            <person name="Osman S."/>
            <person name="Markiewicz E."/>
            <person name="Oyono O.L."/>
            <person name="Patti C."/>
            <person name="Phunkhang P."/>
            <person name="Pierre F."/>
            <person name="Priest M."/>
            <person name="Raghuraman S."/>
            <person name="Rege F."/>
            <person name="Reyes R."/>
            <person name="Rise C."/>
            <person name="Rogov P."/>
            <person name="Ross K."/>
            <person name="Ryan E."/>
            <person name="Settipalli S."/>
            <person name="Shea T."/>
            <person name="Sherpa N."/>
            <person name="Shi L."/>
            <person name="Shih D."/>
            <person name="Sparrow T."/>
            <person name="Spaulding J."/>
            <person name="Stalker J."/>
            <person name="Stange-Thomann N."/>
            <person name="Stavropoulos S."/>
            <person name="Stone C."/>
            <person name="Strader C."/>
            <person name="Tesfaye S."/>
            <person name="Thomson T."/>
            <person name="Thoulutsang Y."/>
            <person name="Thoulutsang D."/>
            <person name="Topham K."/>
            <person name="Topping I."/>
            <person name="Tsamla T."/>
            <person name="Vassiliev H."/>
            <person name="Vo A."/>
            <person name="Wangchuk T."/>
            <person name="Wangdi T."/>
            <person name="Weiand M."/>
            <person name="Wilkinson J."/>
            <person name="Wilson A."/>
            <person name="Yadav S."/>
            <person name="Young G."/>
            <person name="Yu Q."/>
            <person name="Zembek L."/>
            <person name="Zhong D."/>
            <person name="Zimmer A."/>
            <person name="Zwirko Z."/>
            <person name="Jaffe D.B."/>
            <person name="Alvarez P."/>
            <person name="Brockman W."/>
            <person name="Butler J."/>
            <person name="Chin C."/>
            <person name="Gnerre S."/>
            <person name="MacCallum I."/>
            <person name="Graves J.A."/>
            <person name="Ponting C.P."/>
            <person name="Breen M."/>
            <person name="Samollow P.B."/>
            <person name="Lander E.S."/>
            <person name="Lindblad-Toh K."/>
        </authorList>
    </citation>
    <scope>NUCLEOTIDE SEQUENCE [LARGE SCALE GENOMIC DNA]</scope>
</reference>
<dbReference type="SUPFAM" id="SSF47473">
    <property type="entry name" value="EF-hand"/>
    <property type="match status" value="1"/>
</dbReference>
<evidence type="ECO:0000313" key="7">
    <source>
        <dbReference type="Ensembl" id="ENSMODP00000057190.1"/>
    </source>
</evidence>
<keyword evidence="8" id="KW-1185">Reference proteome</keyword>
<dbReference type="InterPro" id="IPR018247">
    <property type="entry name" value="EF_Hand_1_Ca_BS"/>
</dbReference>
<protein>
    <recommendedName>
        <fullName evidence="5">Protein S100</fullName>
    </recommendedName>
    <alternativeName>
        <fullName evidence="5">S100 calcium-binding protein</fullName>
    </alternativeName>
</protein>
<evidence type="ECO:0000313" key="8">
    <source>
        <dbReference type="Proteomes" id="UP000002280"/>
    </source>
</evidence>
<dbReference type="Ensembl" id="ENSMODT00000055237.1">
    <property type="protein sequence ID" value="ENSMODP00000057190.1"/>
    <property type="gene ID" value="ENSMODG00000048069.1"/>
</dbReference>
<dbReference type="OMA" id="FHENIHK"/>
<dbReference type="SMART" id="SM01394">
    <property type="entry name" value="S_100"/>
    <property type="match status" value="1"/>
</dbReference>